<dbReference type="Gene3D" id="3.90.420.10">
    <property type="entry name" value="Oxidoreductase, molybdopterin-binding domain"/>
    <property type="match status" value="1"/>
</dbReference>
<name>A0A829YKS7_9GAMM</name>
<evidence type="ECO:0000313" key="3">
    <source>
        <dbReference type="Proteomes" id="UP000445000"/>
    </source>
</evidence>
<evidence type="ECO:0000313" key="2">
    <source>
        <dbReference type="EMBL" id="GFE83850.1"/>
    </source>
</evidence>
<dbReference type="PANTHER" id="PTHR43032:SF2">
    <property type="entry name" value="BLL0505 PROTEIN"/>
    <property type="match status" value="1"/>
</dbReference>
<proteinExistence type="predicted"/>
<dbReference type="PROSITE" id="PS51257">
    <property type="entry name" value="PROKAR_LIPOPROTEIN"/>
    <property type="match status" value="1"/>
</dbReference>
<dbReference type="InterPro" id="IPR000572">
    <property type="entry name" value="OxRdtase_Mopterin-bd_dom"/>
</dbReference>
<gene>
    <name evidence="2" type="ORF">GCM10011487_58500</name>
</gene>
<feature type="domain" description="Oxidoreductase molybdopterin-binding" evidence="1">
    <location>
        <begin position="98"/>
        <end position="229"/>
    </location>
</feature>
<accession>A0A829YKS7</accession>
<protein>
    <submittedName>
        <fullName evidence="2">Molybdopterin oxidoreductase</fullName>
    </submittedName>
</protein>
<dbReference type="PANTHER" id="PTHR43032">
    <property type="entry name" value="PROTEIN-METHIONINE-SULFOXIDE REDUCTASE"/>
    <property type="match status" value="1"/>
</dbReference>
<dbReference type="Pfam" id="PF00174">
    <property type="entry name" value="Oxidored_molyb"/>
    <property type="match status" value="1"/>
</dbReference>
<keyword evidence="3" id="KW-1185">Reference proteome</keyword>
<reference evidence="3" key="1">
    <citation type="submission" date="2020-01" db="EMBL/GenBank/DDBJ databases">
        <title>'Steroidobacter agaridevorans' sp. nov., agar-degrading bacteria isolated from rhizosphere soils.</title>
        <authorList>
            <person name="Ikenaga M."/>
            <person name="Kataoka M."/>
            <person name="Murouchi A."/>
            <person name="Katsuragi S."/>
            <person name="Sakai M."/>
        </authorList>
    </citation>
    <scope>NUCLEOTIDE SEQUENCE [LARGE SCALE GENOMIC DNA]</scope>
    <source>
        <strain evidence="3">YU21-B</strain>
    </source>
</reference>
<evidence type="ECO:0000259" key="1">
    <source>
        <dbReference type="Pfam" id="PF00174"/>
    </source>
</evidence>
<dbReference type="RefSeq" id="WP_202624941.1">
    <property type="nucleotide sequence ID" value="NZ_BLJN01000007.1"/>
</dbReference>
<organism evidence="2 3">
    <name type="scientific">Steroidobacter agaridevorans</name>
    <dbReference type="NCBI Taxonomy" id="2695856"/>
    <lineage>
        <taxon>Bacteria</taxon>
        <taxon>Pseudomonadati</taxon>
        <taxon>Pseudomonadota</taxon>
        <taxon>Gammaproteobacteria</taxon>
        <taxon>Steroidobacterales</taxon>
        <taxon>Steroidobacteraceae</taxon>
        <taxon>Steroidobacter</taxon>
    </lineage>
</organism>
<dbReference type="AlphaFoldDB" id="A0A829YKS7"/>
<dbReference type="EMBL" id="BLJN01000007">
    <property type="protein sequence ID" value="GFE83850.1"/>
    <property type="molecule type" value="Genomic_DNA"/>
</dbReference>
<dbReference type="SUPFAM" id="SSF56524">
    <property type="entry name" value="Oxidoreductase molybdopterin-binding domain"/>
    <property type="match status" value="1"/>
</dbReference>
<dbReference type="InterPro" id="IPR036374">
    <property type="entry name" value="OxRdtase_Mopterin-bd_sf"/>
</dbReference>
<dbReference type="Proteomes" id="UP000445000">
    <property type="component" value="Unassembled WGS sequence"/>
</dbReference>
<sequence length="249" mass="27880">MKQPNRMLRRAFIKGMASSAGVMLAGCSQTDPPTYGHVLRMGDLLTYKAHRLLLPAQALAREYDYADISSVPAIGTTNPSGHKEHGATYERLLANRFTDWRLPVEGSVTRPRAFSLDELKRLPSRTQITRHTCEEGWSAIAQWTGVPLRSVLESAGIRSTARFVQFYAYDGWVDGIDMLDALHPQTILAYGMNGRELPISHGAPLRARVETQLGYKSTKFLRRIVVTDNFDDHGARGFIQNGWSWYAGI</sequence>
<comment type="caution">
    <text evidence="2">The sequence shown here is derived from an EMBL/GenBank/DDBJ whole genome shotgun (WGS) entry which is preliminary data.</text>
</comment>